<dbReference type="EMBL" id="JAAQPH010000025">
    <property type="protein sequence ID" value="NIA71708.1"/>
    <property type="molecule type" value="Genomic_DNA"/>
</dbReference>
<dbReference type="EC" id="4.98.1.1" evidence="7 8"/>
<comment type="caution">
    <text evidence="9">The sequence shown here is derived from an EMBL/GenBank/DDBJ whole genome shotgun (WGS) entry which is preliminary data.</text>
</comment>
<keyword evidence="7 8" id="KW-0963">Cytoplasm</keyword>
<comment type="subcellular location">
    <subcellularLocation>
        <location evidence="7 8">Cytoplasm</location>
    </subcellularLocation>
</comment>
<dbReference type="RefSeq" id="WP_167229696.1">
    <property type="nucleotide sequence ID" value="NZ_JAAQPH010000025.1"/>
</dbReference>
<dbReference type="SUPFAM" id="SSF53800">
    <property type="entry name" value="Chelatase"/>
    <property type="match status" value="1"/>
</dbReference>
<evidence type="ECO:0000313" key="9">
    <source>
        <dbReference type="EMBL" id="NIA71708.1"/>
    </source>
</evidence>
<reference evidence="9" key="1">
    <citation type="submission" date="2020-03" db="EMBL/GenBank/DDBJ databases">
        <title>Genome of Pelagibius litoralis DSM 21314T.</title>
        <authorList>
            <person name="Wang G."/>
        </authorList>
    </citation>
    <scope>NUCLEOTIDE SEQUENCE</scope>
    <source>
        <strain evidence="9">DSM 21314</strain>
    </source>
</reference>
<sequence>MSRIAVVVFNLGGPDRPEAVEPFLFNLFNDPAIIGLPGPLRWLLAKVISRRRAPVAQEIYRELGGGSPLLPNTQAQVDALQAQLNDGTDDYGVFIAMRYWHPRAAKAAREVAAFAPDQVLLVPLYPQFSTTTSGSSLKEWHKEAKAAGISAPSRSLCCYPEEPGFVAATAAKLREALRGLEHETAPRVLFSAHGLPKKIVEKGDPYQWQVEQSVAAVVKAMGEVNLDWVVCYQSRVGPLEWIGPSTDAEIERAGREGRPLIVVPIAFISEHSETLVELDIEYRKLAEDSGVPAYVRVTTVSCDEAFIGGLAKQIRAIAASDRTICSQDRGRICPARWSGCPQAPHEAPDQGAAD</sequence>
<dbReference type="PANTHER" id="PTHR11108:SF1">
    <property type="entry name" value="FERROCHELATASE, MITOCHONDRIAL"/>
    <property type="match status" value="1"/>
</dbReference>
<proteinExistence type="inferred from homology"/>
<feature type="binding site" evidence="7">
    <location>
        <position position="273"/>
    </location>
    <ligand>
        <name>Fe(2+)</name>
        <dbReference type="ChEBI" id="CHEBI:29033"/>
    </ligand>
</feature>
<evidence type="ECO:0000256" key="3">
    <source>
        <dbReference type="ARBA" id="ARBA00023133"/>
    </source>
</evidence>
<name>A0A967F297_9PROT</name>
<evidence type="ECO:0000256" key="5">
    <source>
        <dbReference type="ARBA" id="ARBA00023244"/>
    </source>
</evidence>
<dbReference type="GO" id="GO:0005737">
    <property type="term" value="C:cytoplasm"/>
    <property type="evidence" value="ECO:0007669"/>
    <property type="project" value="UniProtKB-SubCell"/>
</dbReference>
<dbReference type="Proteomes" id="UP000761264">
    <property type="component" value="Unassembled WGS sequence"/>
</dbReference>
<evidence type="ECO:0000256" key="4">
    <source>
        <dbReference type="ARBA" id="ARBA00023239"/>
    </source>
</evidence>
<keyword evidence="7" id="KW-0479">Metal-binding</keyword>
<organism evidence="9 10">
    <name type="scientific">Pelagibius litoralis</name>
    <dbReference type="NCBI Taxonomy" id="374515"/>
    <lineage>
        <taxon>Bacteria</taxon>
        <taxon>Pseudomonadati</taxon>
        <taxon>Pseudomonadota</taxon>
        <taxon>Alphaproteobacteria</taxon>
        <taxon>Rhodospirillales</taxon>
        <taxon>Rhodovibrionaceae</taxon>
        <taxon>Pelagibius</taxon>
    </lineage>
</organism>
<evidence type="ECO:0000313" key="10">
    <source>
        <dbReference type="Proteomes" id="UP000761264"/>
    </source>
</evidence>
<dbReference type="GO" id="GO:0046872">
    <property type="term" value="F:metal ion binding"/>
    <property type="evidence" value="ECO:0007669"/>
    <property type="project" value="UniProtKB-KW"/>
</dbReference>
<dbReference type="Gene3D" id="3.40.50.1400">
    <property type="match status" value="2"/>
</dbReference>
<comment type="catalytic activity">
    <reaction evidence="6">
        <text>Fe-coproporphyrin III + 2 H(+) = coproporphyrin III + Fe(2+)</text>
        <dbReference type="Rhea" id="RHEA:49572"/>
        <dbReference type="ChEBI" id="CHEBI:15378"/>
        <dbReference type="ChEBI" id="CHEBI:29033"/>
        <dbReference type="ChEBI" id="CHEBI:68438"/>
        <dbReference type="ChEBI" id="CHEBI:131725"/>
        <dbReference type="EC" id="4.99.1.9"/>
    </reaction>
    <physiologicalReaction direction="right-to-left" evidence="6">
        <dbReference type="Rhea" id="RHEA:49574"/>
    </physiologicalReaction>
</comment>
<dbReference type="HAMAP" id="MF_00323">
    <property type="entry name" value="Ferrochelatase"/>
    <property type="match status" value="1"/>
</dbReference>
<keyword evidence="5 7" id="KW-0627">Porphyrin biosynthesis</keyword>
<evidence type="ECO:0000256" key="6">
    <source>
        <dbReference type="ARBA" id="ARBA00024536"/>
    </source>
</evidence>
<evidence type="ECO:0000256" key="1">
    <source>
        <dbReference type="ARBA" id="ARBA00007718"/>
    </source>
</evidence>
<dbReference type="GO" id="GO:0006783">
    <property type="term" value="P:heme biosynthetic process"/>
    <property type="evidence" value="ECO:0007669"/>
    <property type="project" value="UniProtKB-UniRule"/>
</dbReference>
<evidence type="ECO:0000256" key="7">
    <source>
        <dbReference type="HAMAP-Rule" id="MF_00323"/>
    </source>
</evidence>
<comment type="similarity">
    <text evidence="1 7 8">Belongs to the ferrochelatase family.</text>
</comment>
<comment type="function">
    <text evidence="7 8">Catalyzes the ferrous insertion into protoporphyrin IX.</text>
</comment>
<dbReference type="Pfam" id="PF00762">
    <property type="entry name" value="Ferrochelatase"/>
    <property type="match status" value="1"/>
</dbReference>
<dbReference type="CDD" id="cd00419">
    <property type="entry name" value="Ferrochelatase_C"/>
    <property type="match status" value="1"/>
</dbReference>
<keyword evidence="2 7" id="KW-0408">Iron</keyword>
<dbReference type="PANTHER" id="PTHR11108">
    <property type="entry name" value="FERROCHELATASE"/>
    <property type="match status" value="1"/>
</dbReference>
<evidence type="ECO:0000256" key="2">
    <source>
        <dbReference type="ARBA" id="ARBA00023004"/>
    </source>
</evidence>
<keyword evidence="4 7" id="KW-0456">Lyase</keyword>
<protein>
    <recommendedName>
        <fullName evidence="7 8">Ferrochelatase</fullName>
        <ecNumber evidence="7 8">4.98.1.1</ecNumber>
    </recommendedName>
    <alternativeName>
        <fullName evidence="7">Heme synthase</fullName>
    </alternativeName>
    <alternativeName>
        <fullName evidence="7">Protoheme ferro-lyase</fullName>
    </alternativeName>
</protein>
<dbReference type="InterPro" id="IPR033644">
    <property type="entry name" value="Ferrochelatase_C"/>
</dbReference>
<evidence type="ECO:0000256" key="8">
    <source>
        <dbReference type="RuleBase" id="RU000607"/>
    </source>
</evidence>
<dbReference type="NCBIfam" id="TIGR00109">
    <property type="entry name" value="hemH"/>
    <property type="match status" value="1"/>
</dbReference>
<accession>A0A967F297</accession>
<dbReference type="GO" id="GO:0004325">
    <property type="term" value="F:ferrochelatase activity"/>
    <property type="evidence" value="ECO:0007669"/>
    <property type="project" value="UniProtKB-UniRule"/>
</dbReference>
<dbReference type="InterPro" id="IPR019772">
    <property type="entry name" value="Ferrochelatase_AS"/>
</dbReference>
<keyword evidence="3 7" id="KW-0350">Heme biosynthesis</keyword>
<dbReference type="InterPro" id="IPR001015">
    <property type="entry name" value="Ferrochelatase"/>
</dbReference>
<dbReference type="CDD" id="cd03411">
    <property type="entry name" value="Ferrochelatase_N"/>
    <property type="match status" value="1"/>
</dbReference>
<comment type="pathway">
    <text evidence="7 8">Porphyrin-containing compound metabolism; protoheme biosynthesis; protoheme from protoporphyrin-IX: step 1/1.</text>
</comment>
<gene>
    <name evidence="7 9" type="primary">hemH</name>
    <name evidence="9" type="ORF">HBA54_24240</name>
</gene>
<dbReference type="InterPro" id="IPR033659">
    <property type="entry name" value="Ferrochelatase_N"/>
</dbReference>
<comment type="catalytic activity">
    <reaction evidence="7 8">
        <text>heme b + 2 H(+) = protoporphyrin IX + Fe(2+)</text>
        <dbReference type="Rhea" id="RHEA:22584"/>
        <dbReference type="ChEBI" id="CHEBI:15378"/>
        <dbReference type="ChEBI" id="CHEBI:29033"/>
        <dbReference type="ChEBI" id="CHEBI:57306"/>
        <dbReference type="ChEBI" id="CHEBI:60344"/>
        <dbReference type="EC" id="4.98.1.1"/>
    </reaction>
</comment>
<dbReference type="PROSITE" id="PS00534">
    <property type="entry name" value="FERROCHELATASE"/>
    <property type="match status" value="1"/>
</dbReference>
<keyword evidence="10" id="KW-1185">Reference proteome</keyword>
<feature type="binding site" evidence="7">
    <location>
        <position position="193"/>
    </location>
    <ligand>
        <name>Fe(2+)</name>
        <dbReference type="ChEBI" id="CHEBI:29033"/>
    </ligand>
</feature>
<dbReference type="AlphaFoldDB" id="A0A967F297"/>